<feature type="region of interest" description="Disordered" evidence="6">
    <location>
        <begin position="199"/>
        <end position="219"/>
    </location>
</feature>
<dbReference type="PATRIC" id="fig|797473.3.peg.426"/>
<dbReference type="NCBIfam" id="NF004612">
    <property type="entry name" value="PRK05943.1"/>
    <property type="match status" value="1"/>
</dbReference>
<feature type="domain" description="Large ribosomal subunit protein bL25 beta" evidence="8">
    <location>
        <begin position="109"/>
        <end position="195"/>
    </location>
</feature>
<dbReference type="InterPro" id="IPR020056">
    <property type="entry name" value="Rbsml_bL25/Gln-tRNA_synth_N"/>
</dbReference>
<proteinExistence type="inferred from homology"/>
<dbReference type="InterPro" id="IPR011035">
    <property type="entry name" value="Ribosomal_bL25/Gln-tRNA_synth"/>
</dbReference>
<dbReference type="NCBIfam" id="NF004128">
    <property type="entry name" value="PRK05618.1-2"/>
    <property type="match status" value="1"/>
</dbReference>
<feature type="domain" description="Large ribosomal subunit protein bL25 L25" evidence="7">
    <location>
        <begin position="12"/>
        <end position="100"/>
    </location>
</feature>
<evidence type="ECO:0000313" key="10">
    <source>
        <dbReference type="Proteomes" id="UP000004750"/>
    </source>
</evidence>
<dbReference type="PANTHER" id="PTHR33284:SF1">
    <property type="entry name" value="RIBOSOMAL PROTEIN L25_GLN-TRNA SYNTHETASE, ANTI-CODON-BINDING DOMAIN-CONTAINING PROTEIN"/>
    <property type="match status" value="1"/>
</dbReference>
<dbReference type="AlphaFoldDB" id="G9ZCN4"/>
<keyword evidence="3 5" id="KW-0689">Ribosomal protein</keyword>
<dbReference type="PANTHER" id="PTHR33284">
    <property type="entry name" value="RIBOSOMAL PROTEIN L25/GLN-TRNA SYNTHETASE, ANTI-CODON-BINDING DOMAIN-CONTAINING PROTEIN"/>
    <property type="match status" value="1"/>
</dbReference>
<dbReference type="InterPro" id="IPR001021">
    <property type="entry name" value="Ribosomal_bL25_long"/>
</dbReference>
<dbReference type="EMBL" id="AGCM01000024">
    <property type="protein sequence ID" value="EHM55700.1"/>
    <property type="molecule type" value="Genomic_DNA"/>
</dbReference>
<dbReference type="GO" id="GO:0006412">
    <property type="term" value="P:translation"/>
    <property type="evidence" value="ECO:0007669"/>
    <property type="project" value="UniProtKB-UniRule"/>
</dbReference>
<dbReference type="HOGENOM" id="CLU_075939_0_1_6"/>
<dbReference type="Gene3D" id="2.40.240.10">
    <property type="entry name" value="Ribosomal Protein L25, Chain P"/>
    <property type="match status" value="1"/>
</dbReference>
<dbReference type="InterPro" id="IPR029751">
    <property type="entry name" value="Ribosomal_L25_dom"/>
</dbReference>
<keyword evidence="4 5" id="KW-0687">Ribonucleoprotein</keyword>
<comment type="subunit">
    <text evidence="5">Part of the 50S ribosomal subunit; part of the 5S rRNA/L5/L18/L25 subcomplex. Contacts the 5S rRNA. Binds to the 5S rRNA independently of L5 and L18.</text>
</comment>
<name>G9ZCN4_9GAMM</name>
<evidence type="ECO:0000256" key="6">
    <source>
        <dbReference type="SAM" id="MobiDB-lite"/>
    </source>
</evidence>
<dbReference type="GO" id="GO:0008097">
    <property type="term" value="F:5S rRNA binding"/>
    <property type="evidence" value="ECO:0007669"/>
    <property type="project" value="InterPro"/>
</dbReference>
<evidence type="ECO:0000256" key="1">
    <source>
        <dbReference type="ARBA" id="ARBA00022730"/>
    </source>
</evidence>
<evidence type="ECO:0000259" key="7">
    <source>
        <dbReference type="Pfam" id="PF01386"/>
    </source>
</evidence>
<dbReference type="GO" id="GO:0003735">
    <property type="term" value="F:structural constituent of ribosome"/>
    <property type="evidence" value="ECO:0007669"/>
    <property type="project" value="InterPro"/>
</dbReference>
<gene>
    <name evidence="5" type="primary">rplY</name>
    <name evidence="5" type="synonym">ctc</name>
    <name evidence="9" type="ORF">HMPREF9080_00512</name>
</gene>
<comment type="similarity">
    <text evidence="5">Belongs to the bacterial ribosomal protein bL25 family. CTC subfamily.</text>
</comment>
<comment type="function">
    <text evidence="5">This is one of the proteins that binds to the 5S RNA in the ribosome where it forms part of the central protuberance.</text>
</comment>
<dbReference type="InterPro" id="IPR037121">
    <property type="entry name" value="Ribosomal_bL25_C"/>
</dbReference>
<accession>G9ZCN4</accession>
<keyword evidence="1 5" id="KW-0699">rRNA-binding</keyword>
<dbReference type="FunFam" id="2.40.240.10:FF:000002">
    <property type="entry name" value="50S ribosomal protein L25"/>
    <property type="match status" value="1"/>
</dbReference>
<dbReference type="Gene3D" id="2.170.120.20">
    <property type="entry name" value="Ribosomal protein L25, beta domain"/>
    <property type="match status" value="1"/>
</dbReference>
<dbReference type="InterPro" id="IPR020055">
    <property type="entry name" value="Ribosomal_bL25_short"/>
</dbReference>
<keyword evidence="2 5" id="KW-0694">RNA-binding</keyword>
<evidence type="ECO:0000256" key="3">
    <source>
        <dbReference type="ARBA" id="ARBA00022980"/>
    </source>
</evidence>
<evidence type="ECO:0000256" key="4">
    <source>
        <dbReference type="ARBA" id="ARBA00023274"/>
    </source>
</evidence>
<dbReference type="Proteomes" id="UP000004750">
    <property type="component" value="Unassembled WGS sequence"/>
</dbReference>
<dbReference type="HAMAP" id="MF_01334">
    <property type="entry name" value="Ribosomal_bL25_CTC"/>
    <property type="match status" value="1"/>
</dbReference>
<dbReference type="InterPro" id="IPR020930">
    <property type="entry name" value="Ribosomal_uL5_bac-type"/>
</dbReference>
<dbReference type="HAMAP" id="MF_01336">
    <property type="entry name" value="Ribosomal_bL25"/>
    <property type="match status" value="1"/>
</dbReference>
<evidence type="ECO:0000313" key="9">
    <source>
        <dbReference type="EMBL" id="EHM55700.1"/>
    </source>
</evidence>
<protein>
    <recommendedName>
        <fullName evidence="5">Large ribosomal subunit protein bL25</fullName>
    </recommendedName>
    <alternativeName>
        <fullName evidence="5">General stress protein CTC</fullName>
    </alternativeName>
</protein>
<dbReference type="Pfam" id="PF01386">
    <property type="entry name" value="Ribosomal_L25p"/>
    <property type="match status" value="1"/>
</dbReference>
<dbReference type="STRING" id="797473.HMPREF9080_00512"/>
<sequence length="219" mass="24285">MEKTMSNYAYTLSATVRQDNGKGASRRLRREGLVPAIVYGGEEKPLSIAISQDSLVRYGKFDSFYSQIICLQVEGQGDIEVIVRDVQRHLYKPLYQHLDFQRIVRGQELQATVSLHFINEESSVGVKAGGLVEHHLNSVDIVCLPRNLPENIEIDMAEAALGDVIHLRDLKLPQGVRLVHEDERAEVVVAQIVHPNRAAADDEVASDESVATDGDSDAE</sequence>
<comment type="caution">
    <text evidence="9">The sequence shown here is derived from an EMBL/GenBank/DDBJ whole genome shotgun (WGS) entry which is preliminary data.</text>
</comment>
<dbReference type="InterPro" id="IPR020057">
    <property type="entry name" value="Ribosomal_bL25_b-dom"/>
</dbReference>
<dbReference type="CDD" id="cd00495">
    <property type="entry name" value="Ribosomal_L25_TL5_CTC"/>
    <property type="match status" value="1"/>
</dbReference>
<dbReference type="GO" id="GO:0022625">
    <property type="term" value="C:cytosolic large ribosomal subunit"/>
    <property type="evidence" value="ECO:0007669"/>
    <property type="project" value="TreeGrafter"/>
</dbReference>
<evidence type="ECO:0000259" key="8">
    <source>
        <dbReference type="Pfam" id="PF14693"/>
    </source>
</evidence>
<dbReference type="NCBIfam" id="NF004130">
    <property type="entry name" value="PRK05618.1-5"/>
    <property type="match status" value="1"/>
</dbReference>
<organism evidence="9 10">
    <name type="scientific">Cardiobacterium valvarum F0432</name>
    <dbReference type="NCBI Taxonomy" id="797473"/>
    <lineage>
        <taxon>Bacteria</taxon>
        <taxon>Pseudomonadati</taxon>
        <taxon>Pseudomonadota</taxon>
        <taxon>Gammaproteobacteria</taxon>
        <taxon>Cardiobacteriales</taxon>
        <taxon>Cardiobacteriaceae</taxon>
        <taxon>Cardiobacterium</taxon>
    </lineage>
</organism>
<dbReference type="SUPFAM" id="SSF50715">
    <property type="entry name" value="Ribosomal protein L25-like"/>
    <property type="match status" value="1"/>
</dbReference>
<reference evidence="9 10" key="1">
    <citation type="submission" date="2011-08" db="EMBL/GenBank/DDBJ databases">
        <authorList>
            <person name="Weinstock G."/>
            <person name="Sodergren E."/>
            <person name="Clifton S."/>
            <person name="Fulton L."/>
            <person name="Fulton B."/>
            <person name="Courtney L."/>
            <person name="Fronick C."/>
            <person name="Harrison M."/>
            <person name="Strong C."/>
            <person name="Farmer C."/>
            <person name="Delahaunty K."/>
            <person name="Markovic C."/>
            <person name="Hall O."/>
            <person name="Minx P."/>
            <person name="Tomlinson C."/>
            <person name="Mitreva M."/>
            <person name="Hou S."/>
            <person name="Chen J."/>
            <person name="Wollam A."/>
            <person name="Pepin K.H."/>
            <person name="Johnson M."/>
            <person name="Bhonagiri V."/>
            <person name="Zhang X."/>
            <person name="Suruliraj S."/>
            <person name="Warren W."/>
            <person name="Chinwalla A."/>
            <person name="Mardis E.R."/>
            <person name="Wilson R.K."/>
        </authorList>
    </citation>
    <scope>NUCLEOTIDE SEQUENCE [LARGE SCALE GENOMIC DNA]</scope>
    <source>
        <strain evidence="9 10">F0432</strain>
    </source>
</reference>
<evidence type="ECO:0000256" key="5">
    <source>
        <dbReference type="HAMAP-Rule" id="MF_01334"/>
    </source>
</evidence>
<dbReference type="NCBIfam" id="TIGR00731">
    <property type="entry name" value="bL25_bact_ctc"/>
    <property type="match status" value="1"/>
</dbReference>
<evidence type="ECO:0000256" key="2">
    <source>
        <dbReference type="ARBA" id="ARBA00022884"/>
    </source>
</evidence>
<dbReference type="Pfam" id="PF14693">
    <property type="entry name" value="Ribosomal_TL5_C"/>
    <property type="match status" value="1"/>
</dbReference>